<keyword evidence="7 9" id="KW-0472">Membrane</keyword>
<reference evidence="10 11" key="1">
    <citation type="submission" date="2020-10" db="EMBL/GenBank/DDBJ databases">
        <title>Phylogeny of dyella-like bacteria.</title>
        <authorList>
            <person name="Fu J."/>
        </authorList>
    </citation>
    <scope>NUCLEOTIDE SEQUENCE [LARGE SCALE GENOMIC DNA]</scope>
    <source>
        <strain evidence="10 11">THG-B117</strain>
    </source>
</reference>
<evidence type="ECO:0000256" key="8">
    <source>
        <dbReference type="ARBA" id="ARBA00023143"/>
    </source>
</evidence>
<comment type="similarity">
    <text evidence="2 9">Belongs to the FliQ/MopD/SpaQ family.</text>
</comment>
<proteinExistence type="inferred from homology"/>
<gene>
    <name evidence="9 10" type="primary">fliQ</name>
    <name evidence="10" type="ORF">ISP20_19010</name>
</gene>
<evidence type="ECO:0000256" key="1">
    <source>
        <dbReference type="ARBA" id="ARBA00004651"/>
    </source>
</evidence>
<keyword evidence="5 9" id="KW-0812">Transmembrane</keyword>
<evidence type="ECO:0000256" key="5">
    <source>
        <dbReference type="ARBA" id="ARBA00022692"/>
    </source>
</evidence>
<keyword evidence="8 9" id="KW-0975">Bacterial flagellum</keyword>
<organism evidence="10 11">
    <name type="scientific">Dyella kyungheensis</name>
    <dbReference type="NCBI Taxonomy" id="1242174"/>
    <lineage>
        <taxon>Bacteria</taxon>
        <taxon>Pseudomonadati</taxon>
        <taxon>Pseudomonadota</taxon>
        <taxon>Gammaproteobacteria</taxon>
        <taxon>Lysobacterales</taxon>
        <taxon>Rhodanobacteraceae</taxon>
        <taxon>Dyella</taxon>
    </lineage>
</organism>
<comment type="caution">
    <text evidence="10">The sequence shown here is derived from an EMBL/GenBank/DDBJ whole genome shotgun (WGS) entry which is preliminary data.</text>
</comment>
<comment type="subcellular location">
    <subcellularLocation>
        <location evidence="1 9">Cell membrane</location>
        <topology evidence="1">Multi-pass membrane protein</topology>
    </subcellularLocation>
    <subcellularLocation>
        <location evidence="9">Bacterial flagellum basal body</location>
    </subcellularLocation>
</comment>
<keyword evidence="10" id="KW-0969">Cilium</keyword>
<dbReference type="PIRSF" id="PIRSF004669">
    <property type="entry name" value="FliQ"/>
    <property type="match status" value="1"/>
</dbReference>
<keyword evidence="6 9" id="KW-1133">Transmembrane helix</keyword>
<dbReference type="EMBL" id="JADIKC010000010">
    <property type="protein sequence ID" value="MBM7123262.1"/>
    <property type="molecule type" value="Genomic_DNA"/>
</dbReference>
<dbReference type="RefSeq" id="WP_204637713.1">
    <property type="nucleotide sequence ID" value="NZ_CP183983.1"/>
</dbReference>
<evidence type="ECO:0000313" key="10">
    <source>
        <dbReference type="EMBL" id="MBM7123262.1"/>
    </source>
</evidence>
<evidence type="ECO:0000313" key="11">
    <source>
        <dbReference type="Proteomes" id="UP001430065"/>
    </source>
</evidence>
<name>A0ABS2JW46_9GAMM</name>
<evidence type="ECO:0000256" key="4">
    <source>
        <dbReference type="ARBA" id="ARBA00022475"/>
    </source>
</evidence>
<comment type="function">
    <text evidence="9">Role in flagellar biosynthesis.</text>
</comment>
<evidence type="ECO:0000256" key="7">
    <source>
        <dbReference type="ARBA" id="ARBA00023136"/>
    </source>
</evidence>
<protein>
    <recommendedName>
        <fullName evidence="3 9">Flagellar biosynthetic protein FliQ</fullName>
    </recommendedName>
</protein>
<feature type="transmembrane region" description="Helical" evidence="9">
    <location>
        <begin position="12"/>
        <end position="39"/>
    </location>
</feature>
<keyword evidence="11" id="KW-1185">Reference proteome</keyword>
<dbReference type="PRINTS" id="PR00952">
    <property type="entry name" value="TYPE3IMQPROT"/>
</dbReference>
<dbReference type="PANTHER" id="PTHR34040">
    <property type="entry name" value="FLAGELLAR BIOSYNTHETIC PROTEIN FLIQ"/>
    <property type="match status" value="1"/>
</dbReference>
<feature type="transmembrane region" description="Helical" evidence="9">
    <location>
        <begin position="51"/>
        <end position="70"/>
    </location>
</feature>
<dbReference type="Pfam" id="PF01313">
    <property type="entry name" value="Bac_export_3"/>
    <property type="match status" value="1"/>
</dbReference>
<accession>A0ABS2JW46</accession>
<keyword evidence="10" id="KW-0282">Flagellum</keyword>
<evidence type="ECO:0000256" key="3">
    <source>
        <dbReference type="ARBA" id="ARBA00021718"/>
    </source>
</evidence>
<dbReference type="NCBIfam" id="TIGR01402">
    <property type="entry name" value="fliQ"/>
    <property type="match status" value="1"/>
</dbReference>
<evidence type="ECO:0000256" key="9">
    <source>
        <dbReference type="RuleBase" id="RU364090"/>
    </source>
</evidence>
<dbReference type="InterPro" id="IPR006305">
    <property type="entry name" value="FliQ"/>
</dbReference>
<evidence type="ECO:0000256" key="2">
    <source>
        <dbReference type="ARBA" id="ARBA00006156"/>
    </source>
</evidence>
<keyword evidence="10" id="KW-0966">Cell projection</keyword>
<dbReference type="PANTHER" id="PTHR34040:SF2">
    <property type="entry name" value="FLAGELLAR BIOSYNTHETIC PROTEIN FLIQ"/>
    <property type="match status" value="1"/>
</dbReference>
<dbReference type="InterPro" id="IPR002191">
    <property type="entry name" value="Bac_export_3"/>
</dbReference>
<evidence type="ECO:0000256" key="6">
    <source>
        <dbReference type="ARBA" id="ARBA00022989"/>
    </source>
</evidence>
<dbReference type="Proteomes" id="UP001430065">
    <property type="component" value="Unassembled WGS sequence"/>
</dbReference>
<sequence length="89" mass="9504">MTPESVIEFGQHALYVAMMVAAPLLLTALLVGLVIGVVQAATQINEMTLSFIPKVIAMAVVALVAGPWMLRTLVQFTRQLIESLPGAVK</sequence>
<keyword evidence="4 9" id="KW-1003">Cell membrane</keyword>